<protein>
    <submittedName>
        <fullName evidence="2">Uncharacterized protein</fullName>
    </submittedName>
</protein>
<gene>
    <name evidence="2" type="ORF">J3R30DRAFT_3509411</name>
</gene>
<organism evidence="2 3">
    <name type="scientific">Lentinula aciculospora</name>
    <dbReference type="NCBI Taxonomy" id="153920"/>
    <lineage>
        <taxon>Eukaryota</taxon>
        <taxon>Fungi</taxon>
        <taxon>Dikarya</taxon>
        <taxon>Basidiomycota</taxon>
        <taxon>Agaricomycotina</taxon>
        <taxon>Agaricomycetes</taxon>
        <taxon>Agaricomycetidae</taxon>
        <taxon>Agaricales</taxon>
        <taxon>Marasmiineae</taxon>
        <taxon>Omphalotaceae</taxon>
        <taxon>Lentinula</taxon>
    </lineage>
</organism>
<evidence type="ECO:0000256" key="1">
    <source>
        <dbReference type="SAM" id="Phobius"/>
    </source>
</evidence>
<dbReference type="AlphaFoldDB" id="A0A9W9DK88"/>
<keyword evidence="3" id="KW-1185">Reference proteome</keyword>
<evidence type="ECO:0000313" key="3">
    <source>
        <dbReference type="Proteomes" id="UP001150266"/>
    </source>
</evidence>
<name>A0A9W9DK88_9AGAR</name>
<keyword evidence="1" id="KW-0472">Membrane</keyword>
<keyword evidence="1" id="KW-0812">Transmembrane</keyword>
<feature type="transmembrane region" description="Helical" evidence="1">
    <location>
        <begin position="6"/>
        <end position="27"/>
    </location>
</feature>
<feature type="non-terminal residue" evidence="2">
    <location>
        <position position="1"/>
    </location>
</feature>
<comment type="caution">
    <text evidence="2">The sequence shown here is derived from an EMBL/GenBank/DDBJ whole genome shotgun (WGS) entry which is preliminary data.</text>
</comment>
<evidence type="ECO:0000313" key="2">
    <source>
        <dbReference type="EMBL" id="KAJ4474479.1"/>
    </source>
</evidence>
<proteinExistence type="predicted"/>
<dbReference type="EMBL" id="JAOTPV010000016">
    <property type="protein sequence ID" value="KAJ4474479.1"/>
    <property type="molecule type" value="Genomic_DNA"/>
</dbReference>
<accession>A0A9W9DK88</accession>
<sequence>LSLYEALQSILLLRYITYILLPLRNYFAKDFQCKALTHYLFSSLLDPHYSIYILSFVLYLQANPFGHGIAL</sequence>
<keyword evidence="1" id="KW-1133">Transmembrane helix</keyword>
<dbReference type="Proteomes" id="UP001150266">
    <property type="component" value="Unassembled WGS sequence"/>
</dbReference>
<reference evidence="2" key="1">
    <citation type="submission" date="2022-08" db="EMBL/GenBank/DDBJ databases">
        <title>A Global Phylogenomic Analysis of the Shiitake Genus Lentinula.</title>
        <authorList>
            <consortium name="DOE Joint Genome Institute"/>
            <person name="Sierra-Patev S."/>
            <person name="Min B."/>
            <person name="Naranjo-Ortiz M."/>
            <person name="Looney B."/>
            <person name="Konkel Z."/>
            <person name="Slot J.C."/>
            <person name="Sakamoto Y."/>
            <person name="Steenwyk J.L."/>
            <person name="Rokas A."/>
            <person name="Carro J."/>
            <person name="Camarero S."/>
            <person name="Ferreira P."/>
            <person name="Molpeceres G."/>
            <person name="Ruiz-Duenas F.J."/>
            <person name="Serrano A."/>
            <person name="Henrissat B."/>
            <person name="Drula E."/>
            <person name="Hughes K.W."/>
            <person name="Mata J.L."/>
            <person name="Ishikawa N.K."/>
            <person name="Vargas-Isla R."/>
            <person name="Ushijima S."/>
            <person name="Smith C.A."/>
            <person name="Ahrendt S."/>
            <person name="Andreopoulos W."/>
            <person name="He G."/>
            <person name="Labutti K."/>
            <person name="Lipzen A."/>
            <person name="Ng V."/>
            <person name="Riley R."/>
            <person name="Sandor L."/>
            <person name="Barry K."/>
            <person name="Martinez A.T."/>
            <person name="Xiao Y."/>
            <person name="Gibbons J.G."/>
            <person name="Terashima K."/>
            <person name="Grigoriev I.V."/>
            <person name="Hibbett D.S."/>
        </authorList>
    </citation>
    <scope>NUCLEOTIDE SEQUENCE</scope>
    <source>
        <strain evidence="2">JLM2183</strain>
    </source>
</reference>
<feature type="transmembrane region" description="Helical" evidence="1">
    <location>
        <begin position="39"/>
        <end position="62"/>
    </location>
</feature>